<protein>
    <recommendedName>
        <fullName evidence="5">Transposase Tnp1/En/Spm-like domain-containing protein</fullName>
    </recommendedName>
</protein>
<dbReference type="Pfam" id="PF03004">
    <property type="entry name" value="Transposase_24"/>
    <property type="match status" value="1"/>
</dbReference>
<dbReference type="PANTHER" id="PTHR33144">
    <property type="entry name" value="OS10G0409366 PROTEIN-RELATED"/>
    <property type="match status" value="1"/>
</dbReference>
<dbReference type="InterPro" id="IPR004264">
    <property type="entry name" value="Transposase_23"/>
</dbReference>
<evidence type="ECO:0008006" key="5">
    <source>
        <dbReference type="Google" id="ProtNLM"/>
    </source>
</evidence>
<accession>A0A811RD15</accession>
<organism evidence="3 4">
    <name type="scientific">Miscanthus lutarioriparius</name>
    <dbReference type="NCBI Taxonomy" id="422564"/>
    <lineage>
        <taxon>Eukaryota</taxon>
        <taxon>Viridiplantae</taxon>
        <taxon>Streptophyta</taxon>
        <taxon>Embryophyta</taxon>
        <taxon>Tracheophyta</taxon>
        <taxon>Spermatophyta</taxon>
        <taxon>Magnoliopsida</taxon>
        <taxon>Liliopsida</taxon>
        <taxon>Poales</taxon>
        <taxon>Poaceae</taxon>
        <taxon>PACMAD clade</taxon>
        <taxon>Panicoideae</taxon>
        <taxon>Andropogonodae</taxon>
        <taxon>Andropogoneae</taxon>
        <taxon>Saccharinae</taxon>
        <taxon>Miscanthus</taxon>
    </lineage>
</organism>
<evidence type="ECO:0000259" key="2">
    <source>
        <dbReference type="Pfam" id="PF26130"/>
    </source>
</evidence>
<evidence type="ECO:0000313" key="3">
    <source>
        <dbReference type="EMBL" id="CAD6267884.1"/>
    </source>
</evidence>
<dbReference type="Pfam" id="PF03017">
    <property type="entry name" value="Transposase_23"/>
    <property type="match status" value="1"/>
</dbReference>
<comment type="caution">
    <text evidence="3">The sequence shown here is derived from an EMBL/GenBank/DDBJ whole genome shotgun (WGS) entry which is preliminary data.</text>
</comment>
<proteinExistence type="predicted"/>
<dbReference type="AlphaFoldDB" id="A0A811RD15"/>
<dbReference type="InterPro" id="IPR058594">
    <property type="entry name" value="PB1-like_dom_pln"/>
</dbReference>
<keyword evidence="4" id="KW-1185">Reference proteome</keyword>
<feature type="domain" description="PB1-like" evidence="2">
    <location>
        <begin position="18"/>
        <end position="81"/>
    </location>
</feature>
<dbReference type="EMBL" id="CAJGYO010000014">
    <property type="protein sequence ID" value="CAD6267884.1"/>
    <property type="molecule type" value="Genomic_DNA"/>
</dbReference>
<evidence type="ECO:0000259" key="1">
    <source>
        <dbReference type="Pfam" id="PF03017"/>
    </source>
</evidence>
<evidence type="ECO:0000313" key="4">
    <source>
        <dbReference type="Proteomes" id="UP000604825"/>
    </source>
</evidence>
<sequence>MAVNNWTINLECDGKAEGYKHVQREIHRDEICFFDLIDLIEGSGYTSVDYLYYKRKDSLAIIQQDSDVMEMLNKCESENTHIQPHRGRGGTRKNKGLNVMHTEALYANEVEQHDDENQNTSDDINEDQWKALVKYWKSSEGQTLSEKNKISCEMKKTTHMAGTKSYARWSEDMVELENLLDTQPELAQNSEGGVAWEGDALHRLLGEEKAGQVHTMGLLPVPKQVYGRRTHHFKDINIVSLDGSSSDVETHILEEIRQLKEHSRMQDKVIEELKNNQRHHENQEATMVTMEIVLGVIITILRIKRCFLKERVHCVAPNQNDGFLEHRDELNKETCESEYSDDDSLLLSTTSKTTKKQKVGSMVLLMTSKYPNKANVAYATLLRTDPEAIVGGVKIGSQFYKVRIDHAIAKDESLVRPRPGCNNICDAQAKGVSIAWPSMFVQMING</sequence>
<name>A0A811RD15_9POAL</name>
<feature type="domain" description="Transposase Tnp1/En/Spm-like" evidence="1">
    <location>
        <begin position="363"/>
        <end position="427"/>
    </location>
</feature>
<dbReference type="Proteomes" id="UP000604825">
    <property type="component" value="Unassembled WGS sequence"/>
</dbReference>
<gene>
    <name evidence="3" type="ORF">NCGR_LOCUS51189</name>
</gene>
<reference evidence="3" key="1">
    <citation type="submission" date="2020-10" db="EMBL/GenBank/DDBJ databases">
        <authorList>
            <person name="Han B."/>
            <person name="Lu T."/>
            <person name="Zhao Q."/>
            <person name="Huang X."/>
            <person name="Zhao Y."/>
        </authorList>
    </citation>
    <scope>NUCLEOTIDE SEQUENCE</scope>
</reference>
<dbReference type="Pfam" id="PF26130">
    <property type="entry name" value="PB1-like"/>
    <property type="match status" value="1"/>
</dbReference>
<dbReference type="OrthoDB" id="694021at2759"/>
<dbReference type="InterPro" id="IPR004252">
    <property type="entry name" value="Probable_transposase_24"/>
</dbReference>
<dbReference type="PANTHER" id="PTHR33144:SF53">
    <property type="entry name" value="TRANSPOSASE TNP1_EN_SPM-LIKE DOMAIN-CONTAINING PROTEIN"/>
    <property type="match status" value="1"/>
</dbReference>